<reference evidence="1 2" key="1">
    <citation type="submission" date="2016-10" db="EMBL/GenBank/DDBJ databases">
        <authorList>
            <person name="de Groot N.N."/>
        </authorList>
    </citation>
    <scope>NUCLEOTIDE SEQUENCE [LARGE SCALE GENOMIC DNA]</scope>
    <source>
        <strain evidence="1 2">LMG 27731</strain>
    </source>
</reference>
<gene>
    <name evidence="1" type="ORF">SAMN05192563_1004343</name>
</gene>
<sequence length="51" mass="5695">MVVEALQAAFGAKKMNVAFFGNSFGHAHWNVSRVTALIRFRETLSEPWIAS</sequence>
<dbReference type="SUPFAM" id="SSF54197">
    <property type="entry name" value="HIT-like"/>
    <property type="match status" value="1"/>
</dbReference>
<dbReference type="AlphaFoldDB" id="A0A1I7BBU2"/>
<organism evidence="1 2">
    <name type="scientific">Paraburkholderia aspalathi</name>
    <dbReference type="NCBI Taxonomy" id="1324617"/>
    <lineage>
        <taxon>Bacteria</taxon>
        <taxon>Pseudomonadati</taxon>
        <taxon>Pseudomonadota</taxon>
        <taxon>Betaproteobacteria</taxon>
        <taxon>Burkholderiales</taxon>
        <taxon>Burkholderiaceae</taxon>
        <taxon>Paraburkholderia</taxon>
    </lineage>
</organism>
<evidence type="ECO:0000313" key="2">
    <source>
        <dbReference type="Proteomes" id="UP000198844"/>
    </source>
</evidence>
<dbReference type="EMBL" id="FPBH01000004">
    <property type="protein sequence ID" value="SFT84618.1"/>
    <property type="molecule type" value="Genomic_DNA"/>
</dbReference>
<proteinExistence type="predicted"/>
<evidence type="ECO:0000313" key="1">
    <source>
        <dbReference type="EMBL" id="SFT84618.1"/>
    </source>
</evidence>
<dbReference type="Gene3D" id="3.30.428.10">
    <property type="entry name" value="HIT-like"/>
    <property type="match status" value="1"/>
</dbReference>
<dbReference type="InterPro" id="IPR036265">
    <property type="entry name" value="HIT-like_sf"/>
</dbReference>
<accession>A0A1I7BBU2</accession>
<dbReference type="Proteomes" id="UP000198844">
    <property type="component" value="Unassembled WGS sequence"/>
</dbReference>
<name>A0A1I7BBU2_9BURK</name>
<protein>
    <submittedName>
        <fullName evidence="1">Uncharacterized protein</fullName>
    </submittedName>
</protein>